<organism evidence="1 2">
    <name type="scientific">Parapedobacter koreensis</name>
    <dbReference type="NCBI Taxonomy" id="332977"/>
    <lineage>
        <taxon>Bacteria</taxon>
        <taxon>Pseudomonadati</taxon>
        <taxon>Bacteroidota</taxon>
        <taxon>Sphingobacteriia</taxon>
        <taxon>Sphingobacteriales</taxon>
        <taxon>Sphingobacteriaceae</taxon>
        <taxon>Parapedobacter</taxon>
    </lineage>
</organism>
<protein>
    <submittedName>
        <fullName evidence="1">Uncharacterized protein</fullName>
    </submittedName>
</protein>
<dbReference type="STRING" id="332977.SAMN05421740_103264"/>
<evidence type="ECO:0000313" key="2">
    <source>
        <dbReference type="Proteomes" id="UP000198916"/>
    </source>
</evidence>
<dbReference type="AlphaFoldDB" id="A0A1H7LTK4"/>
<gene>
    <name evidence="1" type="ORF">SAMN05421740_103264</name>
</gene>
<name>A0A1H7LTK4_9SPHI</name>
<reference evidence="2" key="1">
    <citation type="submission" date="2016-10" db="EMBL/GenBank/DDBJ databases">
        <authorList>
            <person name="Varghese N."/>
            <person name="Submissions S."/>
        </authorList>
    </citation>
    <scope>NUCLEOTIDE SEQUENCE [LARGE SCALE GENOMIC DNA]</scope>
    <source>
        <strain evidence="2">Jip14</strain>
    </source>
</reference>
<proteinExistence type="predicted"/>
<keyword evidence="2" id="KW-1185">Reference proteome</keyword>
<dbReference type="EMBL" id="FNZR01000003">
    <property type="protein sequence ID" value="SEL02256.1"/>
    <property type="molecule type" value="Genomic_DNA"/>
</dbReference>
<evidence type="ECO:0000313" key="1">
    <source>
        <dbReference type="EMBL" id="SEL02256.1"/>
    </source>
</evidence>
<dbReference type="Proteomes" id="UP000198916">
    <property type="component" value="Unassembled WGS sequence"/>
</dbReference>
<accession>A0A1H7LTK4</accession>
<sequence>MLTRADNIKSCYVGPAISPEQFIPEHFFLYLLKGKIAGFDGHKKYSMKAGEWGFKKIFNDTPNHWLIQKRLDEAYFLIERKGKNHRISIWIWGLRICHIFPLVLRKSTVSIRGNCRVPQLRIWQLRVD</sequence>